<dbReference type="InterPro" id="IPR025558">
    <property type="entry name" value="DUF4283"/>
</dbReference>
<reference evidence="3 4" key="1">
    <citation type="submission" date="2020-09" db="EMBL/GenBank/DDBJ databases">
        <title>De no assembly of potato wild relative species, Solanum commersonii.</title>
        <authorList>
            <person name="Cho K."/>
        </authorList>
    </citation>
    <scope>NUCLEOTIDE SEQUENCE [LARGE SCALE GENOMIC DNA]</scope>
    <source>
        <strain evidence="3">LZ3.2</strain>
        <tissue evidence="3">Leaf</tissue>
    </source>
</reference>
<feature type="region of interest" description="Disordered" evidence="1">
    <location>
        <begin position="60"/>
        <end position="130"/>
    </location>
</feature>
<feature type="domain" description="DUF4283" evidence="2">
    <location>
        <begin position="456"/>
        <end position="539"/>
    </location>
</feature>
<feature type="compositionally biased region" description="Basic residues" evidence="1">
    <location>
        <begin position="704"/>
        <end position="730"/>
    </location>
</feature>
<feature type="region of interest" description="Disordered" evidence="1">
    <location>
        <begin position="1"/>
        <end position="27"/>
    </location>
</feature>
<accession>A0A9J5XDQ7</accession>
<dbReference type="Proteomes" id="UP000824120">
    <property type="component" value="Chromosome 9"/>
</dbReference>
<dbReference type="EMBL" id="JACXVP010000009">
    <property type="protein sequence ID" value="KAG5585842.1"/>
    <property type="molecule type" value="Genomic_DNA"/>
</dbReference>
<evidence type="ECO:0000313" key="3">
    <source>
        <dbReference type="EMBL" id="KAG5585842.1"/>
    </source>
</evidence>
<keyword evidence="4" id="KW-1185">Reference proteome</keyword>
<feature type="compositionally biased region" description="Basic and acidic residues" evidence="1">
    <location>
        <begin position="841"/>
        <end position="861"/>
    </location>
</feature>
<feature type="region of interest" description="Disordered" evidence="1">
    <location>
        <begin position="292"/>
        <end position="343"/>
    </location>
</feature>
<feature type="compositionally biased region" description="Basic residues" evidence="1">
    <location>
        <begin position="884"/>
        <end position="893"/>
    </location>
</feature>
<dbReference type="OrthoDB" id="1002340at2759"/>
<feature type="compositionally biased region" description="Polar residues" evidence="1">
    <location>
        <begin position="682"/>
        <end position="691"/>
    </location>
</feature>
<organism evidence="3 4">
    <name type="scientific">Solanum commersonii</name>
    <name type="common">Commerson's wild potato</name>
    <name type="synonym">Commerson's nightshade</name>
    <dbReference type="NCBI Taxonomy" id="4109"/>
    <lineage>
        <taxon>Eukaryota</taxon>
        <taxon>Viridiplantae</taxon>
        <taxon>Streptophyta</taxon>
        <taxon>Embryophyta</taxon>
        <taxon>Tracheophyta</taxon>
        <taxon>Spermatophyta</taxon>
        <taxon>Magnoliopsida</taxon>
        <taxon>eudicotyledons</taxon>
        <taxon>Gunneridae</taxon>
        <taxon>Pentapetalae</taxon>
        <taxon>asterids</taxon>
        <taxon>lamiids</taxon>
        <taxon>Solanales</taxon>
        <taxon>Solanaceae</taxon>
        <taxon>Solanoideae</taxon>
        <taxon>Solaneae</taxon>
        <taxon>Solanum</taxon>
    </lineage>
</organism>
<gene>
    <name evidence="3" type="ORF">H5410_046276</name>
</gene>
<protein>
    <recommendedName>
        <fullName evidence="2">DUF4283 domain-containing protein</fullName>
    </recommendedName>
</protein>
<feature type="region of interest" description="Disordered" evidence="1">
    <location>
        <begin position="822"/>
        <end position="909"/>
    </location>
</feature>
<evidence type="ECO:0000313" key="4">
    <source>
        <dbReference type="Proteomes" id="UP000824120"/>
    </source>
</evidence>
<dbReference type="PANTHER" id="PTHR31286:SF177">
    <property type="entry name" value="ENDONUCLEASE_EXONUCLEASE_PHOSPHATASE"/>
    <property type="match status" value="1"/>
</dbReference>
<feature type="region of interest" description="Disordered" evidence="1">
    <location>
        <begin position="682"/>
        <end position="748"/>
    </location>
</feature>
<dbReference type="AlphaFoldDB" id="A0A9J5XDQ7"/>
<feature type="compositionally biased region" description="Basic and acidic residues" evidence="1">
    <location>
        <begin position="325"/>
        <end position="343"/>
    </location>
</feature>
<name>A0A9J5XDQ7_SOLCO</name>
<proteinExistence type="predicted"/>
<comment type="caution">
    <text evidence="3">The sequence shown here is derived from an EMBL/GenBank/DDBJ whole genome shotgun (WGS) entry which is preliminary data.</text>
</comment>
<feature type="compositionally biased region" description="Basic and acidic residues" evidence="1">
    <location>
        <begin position="693"/>
        <end position="703"/>
    </location>
</feature>
<feature type="compositionally biased region" description="Low complexity" evidence="1">
    <location>
        <begin position="293"/>
        <end position="305"/>
    </location>
</feature>
<feature type="compositionally biased region" description="Polar residues" evidence="1">
    <location>
        <begin position="822"/>
        <end position="838"/>
    </location>
</feature>
<feature type="region of interest" description="Disordered" evidence="1">
    <location>
        <begin position="251"/>
        <end position="274"/>
    </location>
</feature>
<feature type="compositionally biased region" description="Polar residues" evidence="1">
    <location>
        <begin position="874"/>
        <end position="883"/>
    </location>
</feature>
<dbReference type="Pfam" id="PF14111">
    <property type="entry name" value="DUF4283"/>
    <property type="match status" value="1"/>
</dbReference>
<evidence type="ECO:0000256" key="1">
    <source>
        <dbReference type="SAM" id="MobiDB-lite"/>
    </source>
</evidence>
<dbReference type="PANTHER" id="PTHR31286">
    <property type="entry name" value="GLYCINE-RICH CELL WALL STRUCTURAL PROTEIN 1.8-LIKE"/>
    <property type="match status" value="1"/>
</dbReference>
<sequence>MAIVPGAELPPTGPLDASPESSANSSKLRRIEAIHVAISEEELDWARKIISLEHSGMIRVNSTGNHESTSKDPSPVQKSHDSIIQIERSMTAKSGEIAAESPNVRRQFRPSSDEGNEAATSGESFPGQGVHHTEISHLFDGGIIGDLKSGHVNRTPVNNGDETLSQTNTCDKDSIPEVTKSLNQHENNIDCSLNLQDQIAAPVDEQNSGVELESGLIMNIMNILNQGNNHEMNCTPIQRKETIQQDNVECNPKETNDGNGHGNIQGNQHSVAKQREAVWKLKEKTIPEKDAIQQSNEEGGNQQNNCNKEAGKSINLDHNSNSNQNEHEKDEMSLRANRDDGVTQQEIRKDHNQMNPKIPPPIKISSNFDIYRPVQQNNFEQTLKRTPATNAVNKNNNQQIPDPTPPTVTQSLATRLRANQLKNATPMIFDQPIITTRQGYPSITFYEEDFLGKMSGRCKYTLVGKFLNAMPKMEAIRKSFIAQTQLTGGVKIAHFNSRHIYIDLDNEADHISVWTKQKMYIAGQSMKLQMWTPTFKPAEETPIVPIWITLPELPWHCHYMDILTPLLSPIGKALYLDSATMQKTRGSVAKVRVQIDITKERPQHVWLGFSEKDPNLGKWQIIEYEDVPSYCIYCKHQGHVIGECPQKEKDEEIKKKKEQEVAKKIQAKQNIQYPKGFQSQAQTMENTQPYQRATDRTQTEKNHNNKRSNGRFKPKRKTNIINKIKNKVQKKQTNSIKEHQKLQQTGMTSNTPVTVIEKSGDQISTPPSPVIVDVDDHCDDNDIPAPLSPLVIAAEVFGGRLDVQEKTLNLQEGVPMGREFNHASTTIPNDNPQHQEMGQQIREKGKDTPKQQVHINKEGKNQPKGSMAKDMGNKASTSNQIHTPKSKNKPSKKKREERSWRAATPEQFV</sequence>
<evidence type="ECO:0000259" key="2">
    <source>
        <dbReference type="Pfam" id="PF14111"/>
    </source>
</evidence>
<dbReference type="InterPro" id="IPR040256">
    <property type="entry name" value="At4g02000-like"/>
</dbReference>